<organism evidence="4 5">
    <name type="scientific">Anaeromyxobacter paludicola</name>
    <dbReference type="NCBI Taxonomy" id="2918171"/>
    <lineage>
        <taxon>Bacteria</taxon>
        <taxon>Pseudomonadati</taxon>
        <taxon>Myxococcota</taxon>
        <taxon>Myxococcia</taxon>
        <taxon>Myxococcales</taxon>
        <taxon>Cystobacterineae</taxon>
        <taxon>Anaeromyxobacteraceae</taxon>
        <taxon>Anaeromyxobacter</taxon>
    </lineage>
</organism>
<protein>
    <recommendedName>
        <fullName evidence="3">Response regulatory domain-containing protein</fullName>
    </recommendedName>
</protein>
<dbReference type="Proteomes" id="UP001162734">
    <property type="component" value="Chromosome"/>
</dbReference>
<dbReference type="SUPFAM" id="SSF52172">
    <property type="entry name" value="CheY-like"/>
    <property type="match status" value="1"/>
</dbReference>
<feature type="modified residue" description="4-aspartylphosphate" evidence="2">
    <location>
        <position position="52"/>
    </location>
</feature>
<dbReference type="PANTHER" id="PTHR44591">
    <property type="entry name" value="STRESS RESPONSE REGULATOR PROTEIN 1"/>
    <property type="match status" value="1"/>
</dbReference>
<evidence type="ECO:0000313" key="5">
    <source>
        <dbReference type="Proteomes" id="UP001162734"/>
    </source>
</evidence>
<dbReference type="Gene3D" id="3.40.50.2300">
    <property type="match status" value="1"/>
</dbReference>
<dbReference type="PROSITE" id="PS50110">
    <property type="entry name" value="RESPONSE_REGULATORY"/>
    <property type="match status" value="1"/>
</dbReference>
<dbReference type="InterPro" id="IPR050595">
    <property type="entry name" value="Bact_response_regulator"/>
</dbReference>
<dbReference type="SMART" id="SM00448">
    <property type="entry name" value="REC"/>
    <property type="match status" value="1"/>
</dbReference>
<evidence type="ECO:0000259" key="3">
    <source>
        <dbReference type="PROSITE" id="PS50110"/>
    </source>
</evidence>
<evidence type="ECO:0000313" key="4">
    <source>
        <dbReference type="EMBL" id="BDG07877.1"/>
    </source>
</evidence>
<evidence type="ECO:0000256" key="1">
    <source>
        <dbReference type="ARBA" id="ARBA00022553"/>
    </source>
</evidence>
<accession>A0ABM7X7U5</accession>
<feature type="domain" description="Response regulatory" evidence="3">
    <location>
        <begin position="3"/>
        <end position="115"/>
    </location>
</feature>
<reference evidence="5" key="1">
    <citation type="journal article" date="2022" name="Int. J. Syst. Evol. Microbiol.">
        <title>Anaeromyxobacter oryzae sp. nov., Anaeromyxobacter diazotrophicus sp. nov. and Anaeromyxobacter paludicola sp. nov., isolated from paddy soils.</title>
        <authorList>
            <person name="Itoh H."/>
            <person name="Xu Z."/>
            <person name="Mise K."/>
            <person name="Masuda Y."/>
            <person name="Ushijima N."/>
            <person name="Hayakawa C."/>
            <person name="Shiratori Y."/>
            <person name="Senoo K."/>
        </authorList>
    </citation>
    <scope>NUCLEOTIDE SEQUENCE [LARGE SCALE GENOMIC DNA]</scope>
    <source>
        <strain evidence="5">Red630</strain>
    </source>
</reference>
<dbReference type="RefSeq" id="WP_248344847.1">
    <property type="nucleotide sequence ID" value="NZ_AP025592.1"/>
</dbReference>
<evidence type="ECO:0000256" key="2">
    <source>
        <dbReference type="PROSITE-ProRule" id="PRU00169"/>
    </source>
</evidence>
<sequence length="118" mass="12688">MARVLVIDDDEAIRESLAEVLQFEGYQVSTARDGCEGLTAALAMHPDLILLDLMMPRMNGWEFREAQESDPSLAGIPVIVVSAAPPRQADCLGAVTLLAKPFDLTALFESVHGVLPPA</sequence>
<dbReference type="Pfam" id="PF00072">
    <property type="entry name" value="Response_reg"/>
    <property type="match status" value="1"/>
</dbReference>
<keyword evidence="5" id="KW-1185">Reference proteome</keyword>
<name>A0ABM7X7U5_9BACT</name>
<gene>
    <name evidence="4" type="ORF">AMPC_09900</name>
</gene>
<dbReference type="InterPro" id="IPR001789">
    <property type="entry name" value="Sig_transdc_resp-reg_receiver"/>
</dbReference>
<keyword evidence="1 2" id="KW-0597">Phosphoprotein</keyword>
<proteinExistence type="predicted"/>
<dbReference type="PANTHER" id="PTHR44591:SF3">
    <property type="entry name" value="RESPONSE REGULATORY DOMAIN-CONTAINING PROTEIN"/>
    <property type="match status" value="1"/>
</dbReference>
<dbReference type="InterPro" id="IPR011006">
    <property type="entry name" value="CheY-like_superfamily"/>
</dbReference>
<dbReference type="EMBL" id="AP025592">
    <property type="protein sequence ID" value="BDG07877.1"/>
    <property type="molecule type" value="Genomic_DNA"/>
</dbReference>